<feature type="compositionally biased region" description="Basic and acidic residues" evidence="3">
    <location>
        <begin position="190"/>
        <end position="201"/>
    </location>
</feature>
<dbReference type="GO" id="GO:0048666">
    <property type="term" value="P:neuron development"/>
    <property type="evidence" value="ECO:0007669"/>
    <property type="project" value="UniProtKB-ARBA"/>
</dbReference>
<dbReference type="GO" id="GO:0006357">
    <property type="term" value="P:regulation of transcription by RNA polymerase II"/>
    <property type="evidence" value="ECO:0007669"/>
    <property type="project" value="TreeGrafter"/>
</dbReference>
<dbReference type="GO" id="GO:0048513">
    <property type="term" value="P:animal organ development"/>
    <property type="evidence" value="ECO:0007669"/>
    <property type="project" value="UniProtKB-ARBA"/>
</dbReference>
<dbReference type="Gene3D" id="3.30.710.10">
    <property type="entry name" value="Potassium Channel Kv1.1, Chain A"/>
    <property type="match status" value="1"/>
</dbReference>
<keyword evidence="2" id="KW-0539">Nucleus</keyword>
<dbReference type="Pfam" id="PF00651">
    <property type="entry name" value="BTB"/>
    <property type="match status" value="1"/>
</dbReference>
<evidence type="ECO:0000256" key="3">
    <source>
        <dbReference type="SAM" id="MobiDB-lite"/>
    </source>
</evidence>
<name>A0AAW2ICX1_9NEOP</name>
<dbReference type="PANTHER" id="PTHR23110:SF99">
    <property type="entry name" value="BROAD-COMPLEX CORE PROTEIN ISOFORM 6"/>
    <property type="match status" value="1"/>
</dbReference>
<dbReference type="GO" id="GO:0005634">
    <property type="term" value="C:nucleus"/>
    <property type="evidence" value="ECO:0007669"/>
    <property type="project" value="UniProtKB-SubCell"/>
</dbReference>
<dbReference type="InterPro" id="IPR036236">
    <property type="entry name" value="Znf_C2H2_sf"/>
</dbReference>
<dbReference type="SUPFAM" id="SSF54695">
    <property type="entry name" value="POZ domain"/>
    <property type="match status" value="1"/>
</dbReference>
<feature type="region of interest" description="Disordered" evidence="3">
    <location>
        <begin position="133"/>
        <end position="161"/>
    </location>
</feature>
<dbReference type="GO" id="GO:0003006">
    <property type="term" value="P:developmental process involved in reproduction"/>
    <property type="evidence" value="ECO:0007669"/>
    <property type="project" value="UniProtKB-ARBA"/>
</dbReference>
<dbReference type="SUPFAM" id="SSF57667">
    <property type="entry name" value="beta-beta-alpha zinc fingers"/>
    <property type="match status" value="1"/>
</dbReference>
<dbReference type="SMART" id="SM00355">
    <property type="entry name" value="ZnF_C2H2"/>
    <property type="match status" value="2"/>
</dbReference>
<sequence>MDYDNQLEHFSLRWNNYNDNMKTGFHDLLRREDFVDVTIAAEGKLIQAHKMVLSICSPYFKNIFKANPCQHPVVFLKDVTHKELAGILQFMYLGEVSVQQEELGRFLKTAEALQIKGLTSEDSENKVITQDEDENFQEQKEQSKCNGTHKTKSKVLSNDLPERLEAKKMKMNSTTNDVNRVNSQLPGMELSKEGASNHDDQESQTLVKNEPPELDYYDIECDKISLQEDNSGFSDYNVLDTSSEVGDDVNNSPGTGNNSGVGQDLNNIQGNLEVYKPVEGNQGSTISPVLTKNQGLCPICGRILQHKKNLQTHIVDQHSGIFGCWPCKICHKVCRTWSALRVHMNRHHMKLGPGNGPLAFLGVTQQMH</sequence>
<dbReference type="CDD" id="cd18315">
    <property type="entry name" value="BTB_POZ_BAB-like"/>
    <property type="match status" value="1"/>
</dbReference>
<dbReference type="PROSITE" id="PS50097">
    <property type="entry name" value="BTB"/>
    <property type="match status" value="1"/>
</dbReference>
<dbReference type="InterPro" id="IPR011333">
    <property type="entry name" value="SKP1/BTB/POZ_sf"/>
</dbReference>
<proteinExistence type="predicted"/>
<evidence type="ECO:0000259" key="4">
    <source>
        <dbReference type="PROSITE" id="PS50097"/>
    </source>
</evidence>
<dbReference type="Gene3D" id="3.30.160.60">
    <property type="entry name" value="Classic Zinc Finger"/>
    <property type="match status" value="1"/>
</dbReference>
<comment type="subcellular location">
    <subcellularLocation>
        <location evidence="1">Nucleus</location>
    </subcellularLocation>
</comment>
<evidence type="ECO:0000256" key="2">
    <source>
        <dbReference type="ARBA" id="ARBA00023242"/>
    </source>
</evidence>
<protein>
    <recommendedName>
        <fullName evidence="4">BTB domain-containing protein</fullName>
    </recommendedName>
</protein>
<dbReference type="PANTHER" id="PTHR23110">
    <property type="entry name" value="BTB DOMAIN TRANSCRIPTION FACTOR"/>
    <property type="match status" value="1"/>
</dbReference>
<feature type="domain" description="BTB" evidence="4">
    <location>
        <begin position="35"/>
        <end position="100"/>
    </location>
</feature>
<gene>
    <name evidence="5" type="ORF">PYX00_001474</name>
</gene>
<dbReference type="InterPro" id="IPR000210">
    <property type="entry name" value="BTB/POZ_dom"/>
</dbReference>
<organism evidence="5">
    <name type="scientific">Menopon gallinae</name>
    <name type="common">poultry shaft louse</name>
    <dbReference type="NCBI Taxonomy" id="328185"/>
    <lineage>
        <taxon>Eukaryota</taxon>
        <taxon>Metazoa</taxon>
        <taxon>Ecdysozoa</taxon>
        <taxon>Arthropoda</taxon>
        <taxon>Hexapoda</taxon>
        <taxon>Insecta</taxon>
        <taxon>Pterygota</taxon>
        <taxon>Neoptera</taxon>
        <taxon>Paraneoptera</taxon>
        <taxon>Psocodea</taxon>
        <taxon>Troctomorpha</taxon>
        <taxon>Phthiraptera</taxon>
        <taxon>Amblycera</taxon>
        <taxon>Menoponidae</taxon>
        <taxon>Menopon</taxon>
    </lineage>
</organism>
<dbReference type="Pfam" id="PF00096">
    <property type="entry name" value="zf-C2H2"/>
    <property type="match status" value="1"/>
</dbReference>
<comment type="caution">
    <text evidence="5">The sequence shown here is derived from an EMBL/GenBank/DDBJ whole genome shotgun (WGS) entry which is preliminary data.</text>
</comment>
<feature type="region of interest" description="Disordered" evidence="3">
    <location>
        <begin position="189"/>
        <end position="213"/>
    </location>
</feature>
<dbReference type="EMBL" id="JARGDH010000001">
    <property type="protein sequence ID" value="KAL0280079.1"/>
    <property type="molecule type" value="Genomic_DNA"/>
</dbReference>
<evidence type="ECO:0000313" key="5">
    <source>
        <dbReference type="EMBL" id="KAL0280079.1"/>
    </source>
</evidence>
<dbReference type="InterPro" id="IPR013087">
    <property type="entry name" value="Znf_C2H2_type"/>
</dbReference>
<dbReference type="InterPro" id="IPR051095">
    <property type="entry name" value="Dros_DevTransReg"/>
</dbReference>
<accession>A0AAW2ICX1</accession>
<dbReference type="PROSITE" id="PS00028">
    <property type="entry name" value="ZINC_FINGER_C2H2_1"/>
    <property type="match status" value="2"/>
</dbReference>
<dbReference type="SMART" id="SM00225">
    <property type="entry name" value="BTB"/>
    <property type="match status" value="1"/>
</dbReference>
<evidence type="ECO:0000256" key="1">
    <source>
        <dbReference type="ARBA" id="ARBA00004123"/>
    </source>
</evidence>
<dbReference type="AlphaFoldDB" id="A0AAW2ICX1"/>
<reference evidence="5" key="1">
    <citation type="journal article" date="2024" name="Gigascience">
        <title>Chromosome-level genome of the poultry shaft louse Menopon gallinae provides insight into the host-switching and adaptive evolution of parasitic lice.</title>
        <authorList>
            <person name="Xu Y."/>
            <person name="Ma L."/>
            <person name="Liu S."/>
            <person name="Liang Y."/>
            <person name="Liu Q."/>
            <person name="He Z."/>
            <person name="Tian L."/>
            <person name="Duan Y."/>
            <person name="Cai W."/>
            <person name="Li H."/>
            <person name="Song F."/>
        </authorList>
    </citation>
    <scope>NUCLEOTIDE SEQUENCE</scope>
    <source>
        <strain evidence="5">Cailab_2023a</strain>
    </source>
</reference>